<name>A0A9D4F5K6_DREPO</name>
<comment type="caution">
    <text evidence="1">The sequence shown here is derived from an EMBL/GenBank/DDBJ whole genome shotgun (WGS) entry which is preliminary data.</text>
</comment>
<reference evidence="1" key="1">
    <citation type="journal article" date="2019" name="bioRxiv">
        <title>The Genome of the Zebra Mussel, Dreissena polymorpha: A Resource for Invasive Species Research.</title>
        <authorList>
            <person name="McCartney M.A."/>
            <person name="Auch B."/>
            <person name="Kono T."/>
            <person name="Mallez S."/>
            <person name="Zhang Y."/>
            <person name="Obille A."/>
            <person name="Becker A."/>
            <person name="Abrahante J.E."/>
            <person name="Garbe J."/>
            <person name="Badalamenti J.P."/>
            <person name="Herman A."/>
            <person name="Mangelson H."/>
            <person name="Liachko I."/>
            <person name="Sullivan S."/>
            <person name="Sone E.D."/>
            <person name="Koren S."/>
            <person name="Silverstein K.A.T."/>
            <person name="Beckman K.B."/>
            <person name="Gohl D.M."/>
        </authorList>
    </citation>
    <scope>NUCLEOTIDE SEQUENCE</scope>
    <source>
        <strain evidence="1">Duluth1</strain>
        <tissue evidence="1">Whole animal</tissue>
    </source>
</reference>
<evidence type="ECO:0000313" key="1">
    <source>
        <dbReference type="EMBL" id="KAH3792760.1"/>
    </source>
</evidence>
<evidence type="ECO:0000313" key="2">
    <source>
        <dbReference type="Proteomes" id="UP000828390"/>
    </source>
</evidence>
<dbReference type="AlphaFoldDB" id="A0A9D4F5K6"/>
<reference evidence="1" key="2">
    <citation type="submission" date="2020-11" db="EMBL/GenBank/DDBJ databases">
        <authorList>
            <person name="McCartney M.A."/>
            <person name="Auch B."/>
            <person name="Kono T."/>
            <person name="Mallez S."/>
            <person name="Becker A."/>
            <person name="Gohl D.M."/>
            <person name="Silverstein K.A.T."/>
            <person name="Koren S."/>
            <person name="Bechman K.B."/>
            <person name="Herman A."/>
            <person name="Abrahante J.E."/>
            <person name="Garbe J."/>
        </authorList>
    </citation>
    <scope>NUCLEOTIDE SEQUENCE</scope>
    <source>
        <strain evidence="1">Duluth1</strain>
        <tissue evidence="1">Whole animal</tissue>
    </source>
</reference>
<gene>
    <name evidence="1" type="ORF">DPMN_146259</name>
</gene>
<dbReference type="EMBL" id="JAIWYP010000007">
    <property type="protein sequence ID" value="KAH3792760.1"/>
    <property type="molecule type" value="Genomic_DNA"/>
</dbReference>
<sequence length="67" mass="7639">MASHQEQSDWGRIIAELEHVKLENARFKLQAEIIGVESEFENWCVKTQGDDTSIESSRYSDPGVDEV</sequence>
<dbReference type="Proteomes" id="UP000828390">
    <property type="component" value="Unassembled WGS sequence"/>
</dbReference>
<accession>A0A9D4F5K6</accession>
<organism evidence="1 2">
    <name type="scientific">Dreissena polymorpha</name>
    <name type="common">Zebra mussel</name>
    <name type="synonym">Mytilus polymorpha</name>
    <dbReference type="NCBI Taxonomy" id="45954"/>
    <lineage>
        <taxon>Eukaryota</taxon>
        <taxon>Metazoa</taxon>
        <taxon>Spiralia</taxon>
        <taxon>Lophotrochozoa</taxon>
        <taxon>Mollusca</taxon>
        <taxon>Bivalvia</taxon>
        <taxon>Autobranchia</taxon>
        <taxon>Heteroconchia</taxon>
        <taxon>Euheterodonta</taxon>
        <taxon>Imparidentia</taxon>
        <taxon>Neoheterodontei</taxon>
        <taxon>Myida</taxon>
        <taxon>Dreissenoidea</taxon>
        <taxon>Dreissenidae</taxon>
        <taxon>Dreissena</taxon>
    </lineage>
</organism>
<protein>
    <submittedName>
        <fullName evidence="1">Uncharacterized protein</fullName>
    </submittedName>
</protein>
<keyword evidence="2" id="KW-1185">Reference proteome</keyword>
<proteinExistence type="predicted"/>